<dbReference type="VEuPathDB" id="FungiDB:EMCG_09302"/>
<reference evidence="3" key="1">
    <citation type="journal article" date="2015" name="PLoS Genet.">
        <title>The dynamic genome and transcriptome of the human fungal pathogen Blastomyces and close relative Emmonsia.</title>
        <authorList>
            <person name="Munoz J.F."/>
            <person name="Gauthier G.M."/>
            <person name="Desjardins C.A."/>
            <person name="Gallo J.E."/>
            <person name="Holder J."/>
            <person name="Sullivan T.D."/>
            <person name="Marty A.J."/>
            <person name="Carmen J.C."/>
            <person name="Chen Z."/>
            <person name="Ding L."/>
            <person name="Gujja S."/>
            <person name="Magrini V."/>
            <person name="Misas E."/>
            <person name="Mitreva M."/>
            <person name="Priest M."/>
            <person name="Saif S."/>
            <person name="Whiston E.A."/>
            <person name="Young S."/>
            <person name="Zeng Q."/>
            <person name="Goldman W.E."/>
            <person name="Mardis E.R."/>
            <person name="Taylor J.W."/>
            <person name="McEwen J.G."/>
            <person name="Clay O.K."/>
            <person name="Klein B.S."/>
            <person name="Cuomo C.A."/>
        </authorList>
    </citation>
    <scope>NUCLEOTIDE SEQUENCE [LARGE SCALE GENOMIC DNA]</scope>
    <source>
        <strain evidence="3">UAMH 3008</strain>
    </source>
</reference>
<evidence type="ECO:0000313" key="2">
    <source>
        <dbReference type="EMBL" id="KKZ64798.1"/>
    </source>
</evidence>
<accession>A0A0G2I338</accession>
<evidence type="ECO:0000313" key="3">
    <source>
        <dbReference type="Proteomes" id="UP000034164"/>
    </source>
</evidence>
<comment type="caution">
    <text evidence="2">The sequence shown here is derived from an EMBL/GenBank/DDBJ whole genome shotgun (WGS) entry which is preliminary data.</text>
</comment>
<proteinExistence type="predicted"/>
<feature type="region of interest" description="Disordered" evidence="1">
    <location>
        <begin position="71"/>
        <end position="104"/>
    </location>
</feature>
<feature type="compositionally biased region" description="Basic and acidic residues" evidence="1">
    <location>
        <begin position="91"/>
        <end position="104"/>
    </location>
</feature>
<feature type="compositionally biased region" description="Gly residues" evidence="1">
    <location>
        <begin position="72"/>
        <end position="84"/>
    </location>
</feature>
<dbReference type="EMBL" id="LCZI01000740">
    <property type="protein sequence ID" value="KKZ64798.1"/>
    <property type="molecule type" value="Genomic_DNA"/>
</dbReference>
<protein>
    <submittedName>
        <fullName evidence="2">Uncharacterized protein</fullName>
    </submittedName>
</protein>
<gene>
    <name evidence="2" type="ORF">EMCG_09302</name>
</gene>
<evidence type="ECO:0000256" key="1">
    <source>
        <dbReference type="SAM" id="MobiDB-lite"/>
    </source>
</evidence>
<name>A0A0G2I338_9EURO</name>
<dbReference type="Proteomes" id="UP000034164">
    <property type="component" value="Unassembled WGS sequence"/>
</dbReference>
<sequence>MTAAARQVSTTLKSRATELRGLFDGLWKASLKFIPPFQLEEMGMQRASEGIVRKIGEIEWVAEEVGRVRMGMEGGSGSGSGSGNEGVVVDGGERRAGPEFKDGN</sequence>
<organism evidence="2 3">
    <name type="scientific">[Emmonsia] crescens</name>
    <dbReference type="NCBI Taxonomy" id="73230"/>
    <lineage>
        <taxon>Eukaryota</taxon>
        <taxon>Fungi</taxon>
        <taxon>Dikarya</taxon>
        <taxon>Ascomycota</taxon>
        <taxon>Pezizomycotina</taxon>
        <taxon>Eurotiomycetes</taxon>
        <taxon>Eurotiomycetidae</taxon>
        <taxon>Onygenales</taxon>
        <taxon>Ajellomycetaceae</taxon>
        <taxon>Emergomyces</taxon>
    </lineage>
</organism>
<dbReference type="AlphaFoldDB" id="A0A0G2I338"/>